<dbReference type="EMBL" id="JACSEA010000003">
    <property type="protein sequence ID" value="KAF7405567.1"/>
    <property type="molecule type" value="Genomic_DNA"/>
</dbReference>
<comment type="caution">
    <text evidence="2">The sequence shown here is derived from an EMBL/GenBank/DDBJ whole genome shotgun (WGS) entry which is preliminary data.</text>
</comment>
<accession>A0A834KGL3</accession>
<proteinExistence type="predicted"/>
<evidence type="ECO:0000313" key="2">
    <source>
        <dbReference type="EMBL" id="KAF7405567.1"/>
    </source>
</evidence>
<dbReference type="AlphaFoldDB" id="A0A834KGL3"/>
<name>A0A834KGL3_VESVU</name>
<feature type="region of interest" description="Disordered" evidence="1">
    <location>
        <begin position="64"/>
        <end position="85"/>
    </location>
</feature>
<protein>
    <submittedName>
        <fullName evidence="2">Uncharacterized protein</fullName>
    </submittedName>
</protein>
<organism evidence="2 3">
    <name type="scientific">Vespula vulgaris</name>
    <name type="common">Yellow jacket</name>
    <name type="synonym">Wasp</name>
    <dbReference type="NCBI Taxonomy" id="7454"/>
    <lineage>
        <taxon>Eukaryota</taxon>
        <taxon>Metazoa</taxon>
        <taxon>Ecdysozoa</taxon>
        <taxon>Arthropoda</taxon>
        <taxon>Hexapoda</taxon>
        <taxon>Insecta</taxon>
        <taxon>Pterygota</taxon>
        <taxon>Neoptera</taxon>
        <taxon>Endopterygota</taxon>
        <taxon>Hymenoptera</taxon>
        <taxon>Apocrita</taxon>
        <taxon>Aculeata</taxon>
        <taxon>Vespoidea</taxon>
        <taxon>Vespidae</taxon>
        <taxon>Vespinae</taxon>
        <taxon>Vespula</taxon>
    </lineage>
</organism>
<reference evidence="2" key="1">
    <citation type="journal article" date="2020" name="G3 (Bethesda)">
        <title>High-Quality Assemblies for Three Invasive Social Wasps from the &lt;i&gt;Vespula&lt;/i&gt; Genus.</title>
        <authorList>
            <person name="Harrop T.W.R."/>
            <person name="Guhlin J."/>
            <person name="McLaughlin G.M."/>
            <person name="Permina E."/>
            <person name="Stockwell P."/>
            <person name="Gilligan J."/>
            <person name="Le Lec M.F."/>
            <person name="Gruber M.A.M."/>
            <person name="Quinn O."/>
            <person name="Lovegrove M."/>
            <person name="Duncan E.J."/>
            <person name="Remnant E.J."/>
            <person name="Van Eeckhoven J."/>
            <person name="Graham B."/>
            <person name="Knapp R.A."/>
            <person name="Langford K.W."/>
            <person name="Kronenberg Z."/>
            <person name="Press M.O."/>
            <person name="Eacker S.M."/>
            <person name="Wilson-Rankin E.E."/>
            <person name="Purcell J."/>
            <person name="Lester P.J."/>
            <person name="Dearden P.K."/>
        </authorList>
    </citation>
    <scope>NUCLEOTIDE SEQUENCE</scope>
    <source>
        <strain evidence="2">Marl-1</strain>
    </source>
</reference>
<evidence type="ECO:0000313" key="3">
    <source>
        <dbReference type="Proteomes" id="UP000614350"/>
    </source>
</evidence>
<gene>
    <name evidence="2" type="ORF">HZH66_004473</name>
</gene>
<sequence length="108" mass="12353">MEEERILRFPYRIDLTEISRCQWINIARRTEGAATLVKLSDGRGIGEVPQMVVPTLLYSTRLDSTLTPTPTPTPIPTQIPTHSDQDTTYFSRKSFRKRSSNFRKLGPT</sequence>
<evidence type="ECO:0000256" key="1">
    <source>
        <dbReference type="SAM" id="MobiDB-lite"/>
    </source>
</evidence>
<keyword evidence="3" id="KW-1185">Reference proteome</keyword>
<dbReference type="Proteomes" id="UP000614350">
    <property type="component" value="Unassembled WGS sequence"/>
</dbReference>